<evidence type="ECO:0000256" key="5">
    <source>
        <dbReference type="SAM" id="MobiDB-lite"/>
    </source>
</evidence>
<evidence type="ECO:0000256" key="2">
    <source>
        <dbReference type="ARBA" id="ARBA00007103"/>
    </source>
</evidence>
<dbReference type="CDD" id="cd01561">
    <property type="entry name" value="CBS_like"/>
    <property type="match status" value="1"/>
</dbReference>
<keyword evidence="8" id="KW-1185">Reference proteome</keyword>
<dbReference type="FunFam" id="3.40.50.1100:FF:000003">
    <property type="entry name" value="Cystathionine beta-synthase"/>
    <property type="match status" value="1"/>
</dbReference>
<feature type="domain" description="CBS" evidence="6">
    <location>
        <begin position="512"/>
        <end position="563"/>
    </location>
</feature>
<dbReference type="Gene3D" id="3.40.50.1100">
    <property type="match status" value="2"/>
</dbReference>
<keyword evidence="4" id="KW-0129">CBS domain</keyword>
<dbReference type="Proteomes" id="UP000198881">
    <property type="component" value="Unassembled WGS sequence"/>
</dbReference>
<evidence type="ECO:0000313" key="8">
    <source>
        <dbReference type="Proteomes" id="UP000198881"/>
    </source>
</evidence>
<dbReference type="InterPro" id="IPR050214">
    <property type="entry name" value="Cys_Synth/Cystath_Beta-Synth"/>
</dbReference>
<evidence type="ECO:0000256" key="4">
    <source>
        <dbReference type="PROSITE-ProRule" id="PRU00703"/>
    </source>
</evidence>
<accession>A0A1I7MDS4</accession>
<dbReference type="InterPro" id="IPR000644">
    <property type="entry name" value="CBS_dom"/>
</dbReference>
<evidence type="ECO:0000259" key="6">
    <source>
        <dbReference type="PROSITE" id="PS51371"/>
    </source>
</evidence>
<dbReference type="FunFam" id="3.40.50.1100:FF:000118">
    <property type="entry name" value="Related to CYS4-cystathionine beta-synthase"/>
    <property type="match status" value="1"/>
</dbReference>
<dbReference type="EMBL" id="FPCG01000001">
    <property type="protein sequence ID" value="SFV20058.1"/>
    <property type="molecule type" value="Genomic_DNA"/>
</dbReference>
<keyword evidence="3" id="KW-0663">Pyridoxal phosphate</keyword>
<dbReference type="InterPro" id="IPR036052">
    <property type="entry name" value="TrpB-like_PALP_sf"/>
</dbReference>
<protein>
    <submittedName>
        <fullName evidence="7">Cystathionine beta-synthase</fullName>
    </submittedName>
</protein>
<dbReference type="GO" id="GO:0006535">
    <property type="term" value="P:cysteine biosynthetic process from serine"/>
    <property type="evidence" value="ECO:0007669"/>
    <property type="project" value="InterPro"/>
</dbReference>
<dbReference type="Gene3D" id="3.10.580.10">
    <property type="entry name" value="CBS-domain"/>
    <property type="match status" value="1"/>
</dbReference>
<evidence type="ECO:0000313" key="7">
    <source>
        <dbReference type="EMBL" id="SFV20058.1"/>
    </source>
</evidence>
<dbReference type="Pfam" id="PF00291">
    <property type="entry name" value="PALP"/>
    <property type="match status" value="1"/>
</dbReference>
<dbReference type="STRING" id="574650.SAMN04487966_10172"/>
<evidence type="ECO:0000256" key="3">
    <source>
        <dbReference type="ARBA" id="ARBA00022898"/>
    </source>
</evidence>
<name>A0A1I7MDS4_9MICC</name>
<organism evidence="7 8">
    <name type="scientific">Micrococcus terreus</name>
    <dbReference type="NCBI Taxonomy" id="574650"/>
    <lineage>
        <taxon>Bacteria</taxon>
        <taxon>Bacillati</taxon>
        <taxon>Actinomycetota</taxon>
        <taxon>Actinomycetes</taxon>
        <taxon>Micrococcales</taxon>
        <taxon>Micrococcaceae</taxon>
        <taxon>Micrococcus</taxon>
    </lineage>
</organism>
<proteinExistence type="inferred from homology"/>
<dbReference type="AlphaFoldDB" id="A0A1I7MDS4"/>
<comment type="cofactor">
    <cofactor evidence="1">
        <name>pyridoxal 5'-phosphate</name>
        <dbReference type="ChEBI" id="CHEBI:597326"/>
    </cofactor>
</comment>
<dbReference type="PANTHER" id="PTHR10314">
    <property type="entry name" value="CYSTATHIONINE BETA-SYNTHASE"/>
    <property type="match status" value="1"/>
</dbReference>
<feature type="region of interest" description="Disordered" evidence="5">
    <location>
        <begin position="400"/>
        <end position="421"/>
    </location>
</feature>
<dbReference type="PROSITE" id="PS00901">
    <property type="entry name" value="CYS_SYNTHASE"/>
    <property type="match status" value="1"/>
</dbReference>
<dbReference type="SUPFAM" id="SSF54631">
    <property type="entry name" value="CBS-domain pair"/>
    <property type="match status" value="1"/>
</dbReference>
<sequence>MMVSRAADRIPRWADERDLLWPRTAVVSGVAGTVGAMTNEAPQTPAAQPGPEQHQMQYAENVLGLIGNTPLVRLNRVTEGIRATVLVKLEYLNPGGSVKDRIALKMLEEAEADGRLAPGGTVVEPTSGNTGVGLAMVAQLKGYRSVFVTPDKVGQEKRDVLRAYGAEVVVTQTSVPPESEDSYYGVSNRLEREIPGAYQPNQFFNPAAPASHYETTGPEIWRDTAGRITHFVAGAGTGGTVTGTGRYLKEVSADRAEGPVRIVVADPDGSIYSGGTGRPYFVEGVGEDMWPGNYDQSVPDEVHAVSDAESFAMTRRLAAEEGLLVGGSSGMAVVAGLRAAQDLTEEDVMVILLPDSGRGYLGKIFSDTWMDEQGFTTVTAESVLPEGVVGDGARQPRAVVAPGATSEPGEGEQRTPDGGPSPWQATVAEVLGDKDAWMPGSLPKVVTASRDTTIAEAISTMNRYGVDALPVVGAPRDDLRTGEIHGTVQVTGLAELLASGQAGPQEPVGEHAGPALPRVNVSSTLIEARERLEDTGAPALLAMQDGVVAGIVTLHDLLAHVTH</sequence>
<comment type="similarity">
    <text evidence="2">Belongs to the cysteine synthase/cystathionine beta-synthase family.</text>
</comment>
<dbReference type="InterPro" id="IPR046342">
    <property type="entry name" value="CBS_dom_sf"/>
</dbReference>
<dbReference type="Pfam" id="PF00571">
    <property type="entry name" value="CBS"/>
    <property type="match status" value="2"/>
</dbReference>
<dbReference type="InterPro" id="IPR001216">
    <property type="entry name" value="P-phosphate_BS"/>
</dbReference>
<dbReference type="InterPro" id="IPR001926">
    <property type="entry name" value="TrpB-like_PALP"/>
</dbReference>
<evidence type="ECO:0000256" key="1">
    <source>
        <dbReference type="ARBA" id="ARBA00001933"/>
    </source>
</evidence>
<gene>
    <name evidence="7" type="ORF">SAMN04487966_10172</name>
</gene>
<feature type="domain" description="CBS" evidence="6">
    <location>
        <begin position="441"/>
        <end position="503"/>
    </location>
</feature>
<dbReference type="GO" id="GO:0016765">
    <property type="term" value="F:transferase activity, transferring alkyl or aryl (other than methyl) groups"/>
    <property type="evidence" value="ECO:0007669"/>
    <property type="project" value="UniProtKB-ARBA"/>
</dbReference>
<reference evidence="7 8" key="1">
    <citation type="submission" date="2016-10" db="EMBL/GenBank/DDBJ databases">
        <authorList>
            <person name="de Groot N.N."/>
        </authorList>
    </citation>
    <scope>NUCLEOTIDE SEQUENCE [LARGE SCALE GENOMIC DNA]</scope>
    <source>
        <strain evidence="7 8">CGMCC 1.7054</strain>
    </source>
</reference>
<dbReference type="SMART" id="SM00116">
    <property type="entry name" value="CBS"/>
    <property type="match status" value="2"/>
</dbReference>
<dbReference type="SUPFAM" id="SSF53686">
    <property type="entry name" value="Tryptophan synthase beta subunit-like PLP-dependent enzymes"/>
    <property type="match status" value="1"/>
</dbReference>
<dbReference type="PROSITE" id="PS51371">
    <property type="entry name" value="CBS"/>
    <property type="match status" value="2"/>
</dbReference>